<keyword evidence="1" id="KW-0812">Transmembrane</keyword>
<evidence type="ECO:0000256" key="2">
    <source>
        <dbReference type="SAM" id="SignalP"/>
    </source>
</evidence>
<keyword evidence="4" id="KW-1185">Reference proteome</keyword>
<keyword evidence="1" id="KW-1133">Transmembrane helix</keyword>
<proteinExistence type="predicted"/>
<organism evidence="3 4">
    <name type="scientific">Lysinibacillus pinottii</name>
    <dbReference type="NCBI Taxonomy" id="2973932"/>
    <lineage>
        <taxon>Bacteria</taxon>
        <taxon>Bacillati</taxon>
        <taxon>Bacillota</taxon>
        <taxon>Bacilli</taxon>
        <taxon>Bacillales</taxon>
        <taxon>Bacillaceae</taxon>
        <taxon>Lysinibacillus</taxon>
    </lineage>
</organism>
<evidence type="ECO:0000313" key="4">
    <source>
        <dbReference type="Proteomes" id="UP001525021"/>
    </source>
</evidence>
<gene>
    <name evidence="3" type="ORF">NXZ79_11535</name>
</gene>
<keyword evidence="1" id="KW-0472">Membrane</keyword>
<dbReference type="Proteomes" id="UP001525021">
    <property type="component" value="Unassembled WGS sequence"/>
</dbReference>
<feature type="signal peptide" evidence="2">
    <location>
        <begin position="1"/>
        <end position="22"/>
    </location>
</feature>
<sequence>MIKKMFKLVPLLILTLLFSAIASPISKANEVAAKDDAINNSTYYSVKTHEIVLFEEEALSLNPYLENQELNYVKNYLKNLSDEEIDEILIQNGYNLDDIKIDTELGHANIVWFVPIVVGAIIVAGGIIFSALYFSHKEKMTLIDKCYANGGYPEIDSKDKAGAKGTTDGGAATKAGGYKFECKKKK</sequence>
<evidence type="ECO:0000256" key="1">
    <source>
        <dbReference type="SAM" id="Phobius"/>
    </source>
</evidence>
<evidence type="ECO:0000313" key="3">
    <source>
        <dbReference type="EMBL" id="MCS1396659.1"/>
    </source>
</evidence>
<feature type="chain" id="PRO_5045131233" evidence="2">
    <location>
        <begin position="23"/>
        <end position="186"/>
    </location>
</feature>
<protein>
    <submittedName>
        <fullName evidence="3">Uncharacterized protein</fullName>
    </submittedName>
</protein>
<dbReference type="EMBL" id="JANTOO010000012">
    <property type="protein sequence ID" value="MCS1396659.1"/>
    <property type="molecule type" value="Genomic_DNA"/>
</dbReference>
<dbReference type="RefSeq" id="WP_036161260.1">
    <property type="nucleotide sequence ID" value="NZ_JANTOO010000012.1"/>
</dbReference>
<reference evidence="3 4" key="1">
    <citation type="submission" date="2022-08" db="EMBL/GenBank/DDBJ databases">
        <title>Lysinibacillus sequencing.</title>
        <authorList>
            <person name="Dunlap C."/>
        </authorList>
    </citation>
    <scope>NUCLEOTIDE SEQUENCE [LARGE SCALE GENOMIC DNA]</scope>
    <source>
        <strain evidence="3 4">PB211</strain>
    </source>
</reference>
<accession>A0ABT2DRF0</accession>
<keyword evidence="2" id="KW-0732">Signal</keyword>
<comment type="caution">
    <text evidence="3">The sequence shown here is derived from an EMBL/GenBank/DDBJ whole genome shotgun (WGS) entry which is preliminary data.</text>
</comment>
<feature type="transmembrane region" description="Helical" evidence="1">
    <location>
        <begin position="110"/>
        <end position="134"/>
    </location>
</feature>
<name>A0ABT2DRF0_9BACI</name>